<proteinExistence type="predicted"/>
<name>A0A7C2P4B4_UNCW3</name>
<dbReference type="AlphaFoldDB" id="A0A7C2P4B4"/>
<reference evidence="2" key="1">
    <citation type="journal article" date="2020" name="mSystems">
        <title>Genome- and Community-Level Interaction Insights into Carbon Utilization and Element Cycling Functions of Hydrothermarchaeota in Hydrothermal Sediment.</title>
        <authorList>
            <person name="Zhou Z."/>
            <person name="Liu Y."/>
            <person name="Xu W."/>
            <person name="Pan J."/>
            <person name="Luo Z.H."/>
            <person name="Li M."/>
        </authorList>
    </citation>
    <scope>NUCLEOTIDE SEQUENCE [LARGE SCALE GENOMIC DNA]</scope>
    <source>
        <strain evidence="2">SpSt-34</strain>
    </source>
</reference>
<protein>
    <submittedName>
        <fullName evidence="2">Uncharacterized protein</fullName>
    </submittedName>
</protein>
<feature type="compositionally biased region" description="Basic residues" evidence="1">
    <location>
        <begin position="75"/>
        <end position="92"/>
    </location>
</feature>
<comment type="caution">
    <text evidence="2">The sequence shown here is derived from an EMBL/GenBank/DDBJ whole genome shotgun (WGS) entry which is preliminary data.</text>
</comment>
<gene>
    <name evidence="2" type="ORF">ENQ77_08980</name>
</gene>
<evidence type="ECO:0000313" key="2">
    <source>
        <dbReference type="EMBL" id="HEN28756.1"/>
    </source>
</evidence>
<evidence type="ECO:0000256" key="1">
    <source>
        <dbReference type="SAM" id="MobiDB-lite"/>
    </source>
</evidence>
<feature type="region of interest" description="Disordered" evidence="1">
    <location>
        <begin position="72"/>
        <end position="92"/>
    </location>
</feature>
<organism evidence="2">
    <name type="scientific">candidate division WOR-3 bacterium</name>
    <dbReference type="NCBI Taxonomy" id="2052148"/>
    <lineage>
        <taxon>Bacteria</taxon>
        <taxon>Bacteria division WOR-3</taxon>
    </lineage>
</organism>
<dbReference type="EMBL" id="DSOL01000258">
    <property type="protein sequence ID" value="HEN28756.1"/>
    <property type="molecule type" value="Genomic_DNA"/>
</dbReference>
<accession>A0A7C2P4B4</accession>
<sequence length="92" mass="10926">MGKFLGKIEEKIKAFFGFKTETAIWQINSIIYRFSEKYQVKKDQIRNFGSCCRISLRKFRAIIRKIFGGSGISKRSGRRKKKFPACKKKRRR</sequence>